<comment type="caution">
    <text evidence="3">The sequence shown here is derived from an EMBL/GenBank/DDBJ whole genome shotgun (WGS) entry which is preliminary data.</text>
</comment>
<sequence length="753" mass="86241">MENKHVFISYSSANKAIADATCHILEEYGIPCWIAPRNITPGKTWAGNIVQAIRECSLMVLIYSEESNKSSQVANEVDKAFSHGKIIIPFLVDATPMNDDFDYYLSRKHWLVAYPDYKEMLMPLVEAVAANIGMDIKQPQPATRIPDNPSPTKDNMETPDNPLYEEAVKSAKKSLESYDLDTAFAELIHPALNNHQEARFLIRTILTTYARMKKLDAFRFKYIKEQADAGHAFAQYMMCRYYTHIERNDEQTYHYARLCADQGESYGILELELCYEFGFQVEKDINRTHELLDKAVNMGDPFAMLRLAKDNLYGWTRKRNAKIAFKLLKRCMEKHVPESFAIMGDMFRDGNGLEADEKRALELYQQALSEGYLEAYEIMAWLHIINKDYQYKEDTDIQKGISLLRKGTEYGVVECLAALAYCYRDGIGVPQKAEQAYRWYKKAAEAGDKFSFFMMGFMHYYGEGCEQNDAEAWKWLRQGATLPLGACCYLLGLMCQEGHGQEGKTEADCVAYYEEAIYLGGGYAADAGLKLYHIFRTRSLESNPLIRDDEDAYREYDWAPKDNKRALHYLKQVARTGLDALTPFKYGAILCTEGHDFTDELEGINYLKQAAEKGEPRAAVMLAQIYEKGEWVDEDKQEAHRYYQLAADHHCGDGYSGLAKELCAQLEESDDKSEEDSKKILRQTYEYVCKADELGCKAGNPLNDTMINFMLEDDQLTPEEGKQLISLNEKYIRQGDLQSIVDRGVMYHMGRLI</sequence>
<evidence type="ECO:0000313" key="3">
    <source>
        <dbReference type="EMBL" id="HIZ32864.1"/>
    </source>
</evidence>
<dbReference type="Pfam" id="PF13676">
    <property type="entry name" value="TIR_2"/>
    <property type="match status" value="1"/>
</dbReference>
<dbReference type="SUPFAM" id="SSF52200">
    <property type="entry name" value="Toll/Interleukin receptor TIR domain"/>
    <property type="match status" value="1"/>
</dbReference>
<feature type="domain" description="TIR" evidence="2">
    <location>
        <begin position="2"/>
        <end position="136"/>
    </location>
</feature>
<gene>
    <name evidence="3" type="ORF">H9814_04860</name>
</gene>
<dbReference type="InterPro" id="IPR006597">
    <property type="entry name" value="Sel1-like"/>
</dbReference>
<dbReference type="EMBL" id="DXBX01000033">
    <property type="protein sequence ID" value="HIZ32864.1"/>
    <property type="molecule type" value="Genomic_DNA"/>
</dbReference>
<dbReference type="InterPro" id="IPR011990">
    <property type="entry name" value="TPR-like_helical_dom_sf"/>
</dbReference>
<dbReference type="InterPro" id="IPR050767">
    <property type="entry name" value="Sel1_AlgK"/>
</dbReference>
<dbReference type="Proteomes" id="UP000824028">
    <property type="component" value="Unassembled WGS sequence"/>
</dbReference>
<feature type="region of interest" description="Disordered" evidence="1">
    <location>
        <begin position="138"/>
        <end position="160"/>
    </location>
</feature>
<dbReference type="SUPFAM" id="SSF81901">
    <property type="entry name" value="HCP-like"/>
    <property type="match status" value="3"/>
</dbReference>
<organism evidence="3 4">
    <name type="scientific">Candidatus Bacteroides merdigallinarum</name>
    <dbReference type="NCBI Taxonomy" id="2838473"/>
    <lineage>
        <taxon>Bacteria</taxon>
        <taxon>Pseudomonadati</taxon>
        <taxon>Bacteroidota</taxon>
        <taxon>Bacteroidia</taxon>
        <taxon>Bacteroidales</taxon>
        <taxon>Bacteroidaceae</taxon>
        <taxon>Bacteroides</taxon>
    </lineage>
</organism>
<dbReference type="GO" id="GO:0036503">
    <property type="term" value="P:ERAD pathway"/>
    <property type="evidence" value="ECO:0007669"/>
    <property type="project" value="TreeGrafter"/>
</dbReference>
<evidence type="ECO:0000259" key="2">
    <source>
        <dbReference type="PROSITE" id="PS50104"/>
    </source>
</evidence>
<dbReference type="Gene3D" id="3.40.50.10140">
    <property type="entry name" value="Toll/interleukin-1 receptor homology (TIR) domain"/>
    <property type="match status" value="1"/>
</dbReference>
<reference evidence="3" key="2">
    <citation type="submission" date="2021-04" db="EMBL/GenBank/DDBJ databases">
        <authorList>
            <person name="Gilroy R."/>
        </authorList>
    </citation>
    <scope>NUCLEOTIDE SEQUENCE</scope>
    <source>
        <strain evidence="3">ChiHjej9B8-1298</strain>
    </source>
</reference>
<dbReference type="AlphaFoldDB" id="A0A9D2E8C1"/>
<dbReference type="PANTHER" id="PTHR11102:SF147">
    <property type="entry name" value="SEL1L ADAPTOR SUBUNIT OF ERAD E3 UBIQUITIN LIGASE"/>
    <property type="match status" value="1"/>
</dbReference>
<dbReference type="PANTHER" id="PTHR11102">
    <property type="entry name" value="SEL-1-LIKE PROTEIN"/>
    <property type="match status" value="1"/>
</dbReference>
<dbReference type="SMART" id="SM00671">
    <property type="entry name" value="SEL1"/>
    <property type="match status" value="8"/>
</dbReference>
<dbReference type="Pfam" id="PF08238">
    <property type="entry name" value="Sel1"/>
    <property type="match status" value="10"/>
</dbReference>
<dbReference type="InterPro" id="IPR000157">
    <property type="entry name" value="TIR_dom"/>
</dbReference>
<name>A0A9D2E8C1_9BACE</name>
<dbReference type="InterPro" id="IPR035897">
    <property type="entry name" value="Toll_tir_struct_dom_sf"/>
</dbReference>
<accession>A0A9D2E8C1</accession>
<dbReference type="GO" id="GO:0007165">
    <property type="term" value="P:signal transduction"/>
    <property type="evidence" value="ECO:0007669"/>
    <property type="project" value="InterPro"/>
</dbReference>
<proteinExistence type="predicted"/>
<evidence type="ECO:0000313" key="4">
    <source>
        <dbReference type="Proteomes" id="UP000824028"/>
    </source>
</evidence>
<evidence type="ECO:0000256" key="1">
    <source>
        <dbReference type="SAM" id="MobiDB-lite"/>
    </source>
</evidence>
<dbReference type="PROSITE" id="PS50104">
    <property type="entry name" value="TIR"/>
    <property type="match status" value="1"/>
</dbReference>
<dbReference type="Gene3D" id="1.25.40.10">
    <property type="entry name" value="Tetratricopeptide repeat domain"/>
    <property type="match status" value="2"/>
</dbReference>
<protein>
    <submittedName>
        <fullName evidence="3">SEL1-like repeat protein</fullName>
    </submittedName>
</protein>
<reference evidence="3" key="1">
    <citation type="journal article" date="2021" name="PeerJ">
        <title>Extensive microbial diversity within the chicken gut microbiome revealed by metagenomics and culture.</title>
        <authorList>
            <person name="Gilroy R."/>
            <person name="Ravi A."/>
            <person name="Getino M."/>
            <person name="Pursley I."/>
            <person name="Horton D.L."/>
            <person name="Alikhan N.F."/>
            <person name="Baker D."/>
            <person name="Gharbi K."/>
            <person name="Hall N."/>
            <person name="Watson M."/>
            <person name="Adriaenssens E.M."/>
            <person name="Foster-Nyarko E."/>
            <person name="Jarju S."/>
            <person name="Secka A."/>
            <person name="Antonio M."/>
            <person name="Oren A."/>
            <person name="Chaudhuri R.R."/>
            <person name="La Ragione R."/>
            <person name="Hildebrand F."/>
            <person name="Pallen M.J."/>
        </authorList>
    </citation>
    <scope>NUCLEOTIDE SEQUENCE</scope>
    <source>
        <strain evidence="3">ChiHjej9B8-1298</strain>
    </source>
</reference>